<dbReference type="AlphaFoldDB" id="A0A066V940"/>
<reference evidence="2 3" key="1">
    <citation type="submission" date="2014-05" db="EMBL/GenBank/DDBJ databases">
        <title>Draft genome sequence of a rare smut relative, Tilletiaria anomala UBC 951.</title>
        <authorList>
            <consortium name="DOE Joint Genome Institute"/>
            <person name="Toome M."/>
            <person name="Kuo A."/>
            <person name="Henrissat B."/>
            <person name="Lipzen A."/>
            <person name="Tritt A."/>
            <person name="Yoshinaga Y."/>
            <person name="Zane M."/>
            <person name="Barry K."/>
            <person name="Grigoriev I.V."/>
            <person name="Spatafora J.W."/>
            <person name="Aimea M.C."/>
        </authorList>
    </citation>
    <scope>NUCLEOTIDE SEQUENCE [LARGE SCALE GENOMIC DNA]</scope>
    <source>
        <strain evidence="2 3">UBC 951</strain>
    </source>
</reference>
<feature type="transmembrane region" description="Helical" evidence="1">
    <location>
        <begin position="27"/>
        <end position="49"/>
    </location>
</feature>
<dbReference type="GeneID" id="25265315"/>
<keyword evidence="3" id="KW-1185">Reference proteome</keyword>
<keyword evidence="1" id="KW-1133">Transmembrane helix</keyword>
<evidence type="ECO:0000313" key="2">
    <source>
        <dbReference type="EMBL" id="KDN37986.1"/>
    </source>
</evidence>
<comment type="caution">
    <text evidence="2">The sequence shown here is derived from an EMBL/GenBank/DDBJ whole genome shotgun (WGS) entry which is preliminary data.</text>
</comment>
<evidence type="ECO:0000313" key="3">
    <source>
        <dbReference type="Proteomes" id="UP000027361"/>
    </source>
</evidence>
<gene>
    <name evidence="2" type="ORF">K437DRAFT_259569</name>
</gene>
<feature type="transmembrane region" description="Helical" evidence="1">
    <location>
        <begin position="135"/>
        <end position="155"/>
    </location>
</feature>
<keyword evidence="1" id="KW-0812">Transmembrane</keyword>
<name>A0A066V940_TILAU</name>
<dbReference type="EMBL" id="JMSN01000126">
    <property type="protein sequence ID" value="KDN37986.1"/>
    <property type="molecule type" value="Genomic_DNA"/>
</dbReference>
<keyword evidence="1" id="KW-0472">Membrane</keyword>
<feature type="transmembrane region" description="Helical" evidence="1">
    <location>
        <begin position="175"/>
        <end position="195"/>
    </location>
</feature>
<dbReference type="InParanoid" id="A0A066V940"/>
<evidence type="ECO:0008006" key="4">
    <source>
        <dbReference type="Google" id="ProtNLM"/>
    </source>
</evidence>
<dbReference type="RefSeq" id="XP_013240562.1">
    <property type="nucleotide sequence ID" value="XM_013385108.1"/>
</dbReference>
<organism evidence="2 3">
    <name type="scientific">Tilletiaria anomala (strain ATCC 24038 / CBS 436.72 / UBC 951)</name>
    <dbReference type="NCBI Taxonomy" id="1037660"/>
    <lineage>
        <taxon>Eukaryota</taxon>
        <taxon>Fungi</taxon>
        <taxon>Dikarya</taxon>
        <taxon>Basidiomycota</taxon>
        <taxon>Ustilaginomycotina</taxon>
        <taxon>Exobasidiomycetes</taxon>
        <taxon>Georgefischeriales</taxon>
        <taxon>Tilletiariaceae</taxon>
        <taxon>Tilletiaria</taxon>
    </lineage>
</organism>
<feature type="transmembrane region" description="Helical" evidence="1">
    <location>
        <begin position="270"/>
        <end position="288"/>
    </location>
</feature>
<evidence type="ECO:0000256" key="1">
    <source>
        <dbReference type="SAM" id="Phobius"/>
    </source>
</evidence>
<proteinExistence type="predicted"/>
<sequence>MGDSLASQMAAFTSIPLLGGYISSRDLAPSIVFIVVYAVVAVGIGIRIFRKQIPIPLALRPSILIFVRLACFIIRLVILNTNDDSNSLLGLYAAEAVLFSVGPIFLSTALLAIVKSHLKTINLPDSNPKGAVARAMNITNVLLIACIILTTSGGAMQASTDIDDIDTSKTLRRAATFLLLFINLIIALLIGWMWVHRALSPAYGNPKSASQVGPAREIVRALIGVKVDCESVRSRLVIDSFYCAFLLCAVIYKAVQIESTSIDDTVNLKTIFWVVYIVPEAICMTFFARYNWGRLLAPLLEEDGSETGPSKQDRYA</sequence>
<feature type="transmembrane region" description="Helical" evidence="1">
    <location>
        <begin position="236"/>
        <end position="255"/>
    </location>
</feature>
<dbReference type="HOGENOM" id="CLU_880493_0_0_1"/>
<feature type="transmembrane region" description="Helical" evidence="1">
    <location>
        <begin position="61"/>
        <end position="79"/>
    </location>
</feature>
<dbReference type="Proteomes" id="UP000027361">
    <property type="component" value="Unassembled WGS sequence"/>
</dbReference>
<feature type="transmembrane region" description="Helical" evidence="1">
    <location>
        <begin position="91"/>
        <end position="114"/>
    </location>
</feature>
<accession>A0A066V940</accession>
<protein>
    <recommendedName>
        <fullName evidence="4">RTA1-domain-containing protein</fullName>
    </recommendedName>
</protein>